<feature type="compositionally biased region" description="Polar residues" evidence="1">
    <location>
        <begin position="47"/>
        <end position="56"/>
    </location>
</feature>
<dbReference type="AlphaFoldDB" id="A0A0L0DNK7"/>
<feature type="compositionally biased region" description="Low complexity" evidence="1">
    <location>
        <begin position="471"/>
        <end position="486"/>
    </location>
</feature>
<organism evidence="3 4">
    <name type="scientific">Thecamonas trahens ATCC 50062</name>
    <dbReference type="NCBI Taxonomy" id="461836"/>
    <lineage>
        <taxon>Eukaryota</taxon>
        <taxon>Apusozoa</taxon>
        <taxon>Apusomonadida</taxon>
        <taxon>Apusomonadidae</taxon>
        <taxon>Thecamonas</taxon>
    </lineage>
</organism>
<keyword evidence="4" id="KW-1185">Reference proteome</keyword>
<feature type="compositionally biased region" description="Polar residues" evidence="1">
    <location>
        <begin position="442"/>
        <end position="456"/>
    </location>
</feature>
<accession>A0A0L0DNK7</accession>
<dbReference type="EMBL" id="GL349483">
    <property type="protein sequence ID" value="KNC53902.1"/>
    <property type="molecule type" value="Genomic_DNA"/>
</dbReference>
<feature type="compositionally biased region" description="Low complexity" evidence="1">
    <location>
        <begin position="420"/>
        <end position="432"/>
    </location>
</feature>
<evidence type="ECO:0000259" key="2">
    <source>
        <dbReference type="Pfam" id="PF04536"/>
    </source>
</evidence>
<name>A0A0L0DNK7_THETB</name>
<feature type="region of interest" description="Disordered" evidence="1">
    <location>
        <begin position="772"/>
        <end position="826"/>
    </location>
</feature>
<dbReference type="RefSeq" id="XP_013754275.1">
    <property type="nucleotide sequence ID" value="XM_013898821.1"/>
</dbReference>
<dbReference type="Proteomes" id="UP000054408">
    <property type="component" value="Unassembled WGS sequence"/>
</dbReference>
<dbReference type="GeneID" id="25568229"/>
<feature type="domain" description="TPM" evidence="2">
    <location>
        <begin position="600"/>
        <end position="691"/>
    </location>
</feature>
<reference evidence="3 4" key="1">
    <citation type="submission" date="2010-05" db="EMBL/GenBank/DDBJ databases">
        <title>The Genome Sequence of Thecamonas trahens ATCC 50062.</title>
        <authorList>
            <consortium name="The Broad Institute Genome Sequencing Platform"/>
            <person name="Russ C."/>
            <person name="Cuomo C."/>
            <person name="Shea T."/>
            <person name="Young S.K."/>
            <person name="Zeng Q."/>
            <person name="Koehrsen M."/>
            <person name="Haas B."/>
            <person name="Borodovsky M."/>
            <person name="Guigo R."/>
            <person name="Alvarado L."/>
            <person name="Berlin A."/>
            <person name="Bochicchio J."/>
            <person name="Borenstein D."/>
            <person name="Chapman S."/>
            <person name="Chen Z."/>
            <person name="Freedman E."/>
            <person name="Gellesch M."/>
            <person name="Goldberg J."/>
            <person name="Griggs A."/>
            <person name="Gujja S."/>
            <person name="Heilman E."/>
            <person name="Heiman D."/>
            <person name="Hepburn T."/>
            <person name="Howarth C."/>
            <person name="Jen D."/>
            <person name="Larson L."/>
            <person name="Mehta T."/>
            <person name="Park D."/>
            <person name="Pearson M."/>
            <person name="Roberts A."/>
            <person name="Saif S."/>
            <person name="Shenoy N."/>
            <person name="Sisk P."/>
            <person name="Stolte C."/>
            <person name="Sykes S."/>
            <person name="Thomson T."/>
            <person name="Walk T."/>
            <person name="White J."/>
            <person name="Yandava C."/>
            <person name="Burger G."/>
            <person name="Gray M.W."/>
            <person name="Holland P.W.H."/>
            <person name="King N."/>
            <person name="Lang F.B.F."/>
            <person name="Roger A.J."/>
            <person name="Ruiz-Trillo I."/>
            <person name="Lander E."/>
            <person name="Nusbaum C."/>
        </authorList>
    </citation>
    <scope>NUCLEOTIDE SEQUENCE [LARGE SCALE GENOMIC DNA]</scope>
    <source>
        <strain evidence="3 4">ATCC 50062</strain>
    </source>
</reference>
<sequence>MGSTPSFERGPELVRAGPVSPEWAFPPRTMGKGTGHTYRKPAVLPRASSTKTEVLRSSTQSWQPPPASPSSRGESVPIYIPPPPRDDGSEFLVVDPLLSELVPARVRESVNDVARELFHHTGVPIMAVAGVTLGESFEEQEAWLDGVRERVELALARDTGNLPPDHYLLSEFEDERELGKYVTALPRSTVDKLPRYSDDELREDQLVARDWVRWDYGCEVAVERAARKRKSLSPATFRHLSDRYRDSTRTVCTHIANEAMAAGDAVRSESRRKRSRDSTAPTHAARWLSPTGLSTRHATAAHKPELIAAGLDDAIWASPDVTDKLRHYANSVFAEWGIGGAHGWDSGILIVLWRARGSLADVTSGDDSVWLLDVVVGRSWGDAPGNYTLIDNLVSRVITPVVTSGFAVPLHDDVSEYRRAASMPAPRPRASATLASARWGMSESSMTGAQTSTTATMDEGSCSEQEEEESGSTSVDSSTSSYTSSSDKGSFDRSVMIGGEFPDEFDSASDRFEAVLLAAIDKIRTTLVDVAMLSKGGMKYAISPEAVLGYRSFRRSRRKSRRTRSGGEPRPCPCQACVDARGGWGLFPPLPIQGVYYQMVVDHARVFGPRATVSLETRLRDVFDTVRAPIVLVTLLRVVNRDKLKGRFARYARGMFNNWRLGYEEWNHGILVVYSVHDHKVVVVPGEDWDSEMQTLAADIEVTLSTVVSHHNELRAELRAELPGQSEAQDARFDDAVTELGYPFNAYFPALLADTVASLAAYAKLALRNSGSTLSSETSCSDSDSDAARRPGPRSVWPRAPRWRPSAIRPAHSGYRVPSSSRETAERESVIDRWIMPYSCGTASPKPTVTGAFDHALFQRMPHDDDA</sequence>
<evidence type="ECO:0000313" key="3">
    <source>
        <dbReference type="EMBL" id="KNC53902.1"/>
    </source>
</evidence>
<dbReference type="InterPro" id="IPR007621">
    <property type="entry name" value="TPM_dom"/>
</dbReference>
<dbReference type="Pfam" id="PF04536">
    <property type="entry name" value="TPM_phosphatase"/>
    <property type="match status" value="1"/>
</dbReference>
<gene>
    <name evidence="3" type="ORF">AMSG_09865</name>
</gene>
<proteinExistence type="predicted"/>
<evidence type="ECO:0000256" key="1">
    <source>
        <dbReference type="SAM" id="MobiDB-lite"/>
    </source>
</evidence>
<feature type="region of interest" description="Disordered" evidence="1">
    <location>
        <begin position="420"/>
        <end position="489"/>
    </location>
</feature>
<feature type="compositionally biased region" description="Low complexity" evidence="1">
    <location>
        <begin position="772"/>
        <end position="782"/>
    </location>
</feature>
<protein>
    <recommendedName>
        <fullName evidence="2">TPM domain-containing protein</fullName>
    </recommendedName>
</protein>
<dbReference type="Gene3D" id="3.10.310.50">
    <property type="match status" value="1"/>
</dbReference>
<evidence type="ECO:0000313" key="4">
    <source>
        <dbReference type="Proteomes" id="UP000054408"/>
    </source>
</evidence>
<feature type="region of interest" description="Disordered" evidence="1">
    <location>
        <begin position="263"/>
        <end position="288"/>
    </location>
</feature>
<feature type="region of interest" description="Disordered" evidence="1">
    <location>
        <begin position="1"/>
        <end position="82"/>
    </location>
</feature>